<dbReference type="PROSITE" id="PS51257">
    <property type="entry name" value="PROKAR_LIPOPROTEIN"/>
    <property type="match status" value="1"/>
</dbReference>
<comment type="caution">
    <text evidence="2">The sequence shown here is derived from an EMBL/GenBank/DDBJ whole genome shotgun (WGS) entry which is preliminary data.</text>
</comment>
<name>A0A1Y2HHW3_9FUNG</name>
<evidence type="ECO:0000313" key="3">
    <source>
        <dbReference type="Proteomes" id="UP000193411"/>
    </source>
</evidence>
<keyword evidence="3" id="KW-1185">Reference proteome</keyword>
<protein>
    <submittedName>
        <fullName evidence="2">Uncharacterized protein</fullName>
    </submittedName>
</protein>
<feature type="region of interest" description="Disordered" evidence="1">
    <location>
        <begin position="1"/>
        <end position="22"/>
    </location>
</feature>
<sequence length="225" mass="24208">MMSRGRRPSLTAGPSTAASCARSSARSRPAQCKLVCRSVSSGSLPSTTRAGVTASSSSPSCLASRCHGFLASNKLATCLAPRTCVGRDFPCERRLTQPTELSARIVSMESKDPERISFVLLNNVCQDVVGVLVRENGVDVSQESVDVMLSGWNSDIPSAFAAQRQLAASPCHLAAPIFDYRADNVCLRPYIAQRIPRHARHDSANGHGAPRPCSRKRFVVVIVIR</sequence>
<dbReference type="Proteomes" id="UP000193411">
    <property type="component" value="Unassembled WGS sequence"/>
</dbReference>
<dbReference type="EMBL" id="MCFL01000030">
    <property type="protein sequence ID" value="ORZ34188.1"/>
    <property type="molecule type" value="Genomic_DNA"/>
</dbReference>
<proteinExistence type="predicted"/>
<evidence type="ECO:0000313" key="2">
    <source>
        <dbReference type="EMBL" id="ORZ34188.1"/>
    </source>
</evidence>
<evidence type="ECO:0000256" key="1">
    <source>
        <dbReference type="SAM" id="MobiDB-lite"/>
    </source>
</evidence>
<gene>
    <name evidence="2" type="ORF">BCR44DRAFT_335763</name>
</gene>
<accession>A0A1Y2HHW3</accession>
<dbReference type="AlphaFoldDB" id="A0A1Y2HHW3"/>
<organism evidence="2 3">
    <name type="scientific">Catenaria anguillulae PL171</name>
    <dbReference type="NCBI Taxonomy" id="765915"/>
    <lineage>
        <taxon>Eukaryota</taxon>
        <taxon>Fungi</taxon>
        <taxon>Fungi incertae sedis</taxon>
        <taxon>Blastocladiomycota</taxon>
        <taxon>Blastocladiomycetes</taxon>
        <taxon>Blastocladiales</taxon>
        <taxon>Catenariaceae</taxon>
        <taxon>Catenaria</taxon>
    </lineage>
</organism>
<reference evidence="2 3" key="1">
    <citation type="submission" date="2016-07" db="EMBL/GenBank/DDBJ databases">
        <title>Pervasive Adenine N6-methylation of Active Genes in Fungi.</title>
        <authorList>
            <consortium name="DOE Joint Genome Institute"/>
            <person name="Mondo S.J."/>
            <person name="Dannebaum R.O."/>
            <person name="Kuo R.C."/>
            <person name="Labutti K."/>
            <person name="Haridas S."/>
            <person name="Kuo A."/>
            <person name="Salamov A."/>
            <person name="Ahrendt S.R."/>
            <person name="Lipzen A."/>
            <person name="Sullivan W."/>
            <person name="Andreopoulos W.B."/>
            <person name="Clum A."/>
            <person name="Lindquist E."/>
            <person name="Daum C."/>
            <person name="Ramamoorthy G.K."/>
            <person name="Gryganskyi A."/>
            <person name="Culley D."/>
            <person name="Magnuson J.K."/>
            <person name="James T.Y."/>
            <person name="O'Malley M.A."/>
            <person name="Stajich J.E."/>
            <person name="Spatafora J.W."/>
            <person name="Visel A."/>
            <person name="Grigoriev I.V."/>
        </authorList>
    </citation>
    <scope>NUCLEOTIDE SEQUENCE [LARGE SCALE GENOMIC DNA]</scope>
    <source>
        <strain evidence="2 3">PL171</strain>
    </source>
</reference>